<comment type="caution">
    <text evidence="2">The sequence shown here is derived from an EMBL/GenBank/DDBJ whole genome shotgun (WGS) entry which is preliminary data.</text>
</comment>
<keyword evidence="1" id="KW-0812">Transmembrane</keyword>
<keyword evidence="1" id="KW-0472">Membrane</keyword>
<evidence type="ECO:0000313" key="2">
    <source>
        <dbReference type="EMBL" id="RMX48538.1"/>
    </source>
</evidence>
<organism evidence="2 3">
    <name type="scientific">Pocillopora damicornis</name>
    <name type="common">Cauliflower coral</name>
    <name type="synonym">Millepora damicornis</name>
    <dbReference type="NCBI Taxonomy" id="46731"/>
    <lineage>
        <taxon>Eukaryota</taxon>
        <taxon>Metazoa</taxon>
        <taxon>Cnidaria</taxon>
        <taxon>Anthozoa</taxon>
        <taxon>Hexacorallia</taxon>
        <taxon>Scleractinia</taxon>
        <taxon>Astrocoeniina</taxon>
        <taxon>Pocilloporidae</taxon>
        <taxon>Pocillopora</taxon>
    </lineage>
</organism>
<keyword evidence="3" id="KW-1185">Reference proteome</keyword>
<protein>
    <submittedName>
        <fullName evidence="2">Uncharacterized protein</fullName>
    </submittedName>
</protein>
<keyword evidence="1" id="KW-1133">Transmembrane helix</keyword>
<gene>
    <name evidence="2" type="ORF">pdam_00021594</name>
</gene>
<reference evidence="2 3" key="1">
    <citation type="journal article" date="2018" name="Sci. Rep.">
        <title>Comparative analysis of the Pocillopora damicornis genome highlights role of immune system in coral evolution.</title>
        <authorList>
            <person name="Cunning R."/>
            <person name="Bay R.A."/>
            <person name="Gillette P."/>
            <person name="Baker A.C."/>
            <person name="Traylor-Knowles N."/>
        </authorList>
    </citation>
    <scope>NUCLEOTIDE SEQUENCE [LARGE SCALE GENOMIC DNA]</scope>
    <source>
        <strain evidence="2">RSMAS</strain>
        <tissue evidence="2">Whole animal</tissue>
    </source>
</reference>
<sequence>MHVKSGVLTLRITKIYWGLSSKGQLVGYLKVILHMGVGFSTWASLFKDSRDKENIYRKVNSKKQSGSKSIQNSLNGQQNHDMYSLLYELERFLDQMPVAIPINDHVQLTMFAVGENAQIRMSGGNYGHHINVNQNSQQVTHKTKSLQYTSGKINKRYFEKTVNLELTTSSSEDAVMLA</sequence>
<evidence type="ECO:0000256" key="1">
    <source>
        <dbReference type="SAM" id="Phobius"/>
    </source>
</evidence>
<accession>A0A3M6U511</accession>
<dbReference type="Proteomes" id="UP000275408">
    <property type="component" value="Unassembled WGS sequence"/>
</dbReference>
<feature type="transmembrane region" description="Helical" evidence="1">
    <location>
        <begin position="25"/>
        <end position="46"/>
    </location>
</feature>
<name>A0A3M6U511_POCDA</name>
<proteinExistence type="predicted"/>
<evidence type="ECO:0000313" key="3">
    <source>
        <dbReference type="Proteomes" id="UP000275408"/>
    </source>
</evidence>
<dbReference type="EMBL" id="RCHS01002262">
    <property type="protein sequence ID" value="RMX48538.1"/>
    <property type="molecule type" value="Genomic_DNA"/>
</dbReference>
<dbReference type="AlphaFoldDB" id="A0A3M6U511"/>